<reference evidence="2 3" key="1">
    <citation type="submission" date="2018-06" db="EMBL/GenBank/DDBJ databases">
        <title>Genome sequencing of Oceanotoga sp. sy52.</title>
        <authorList>
            <person name="Mori K."/>
        </authorList>
    </citation>
    <scope>NUCLEOTIDE SEQUENCE [LARGE SCALE GENOMIC DNA]</scope>
    <source>
        <strain evidence="3">sy52</strain>
    </source>
</reference>
<accession>A0A7G1G876</accession>
<dbReference type="AlphaFoldDB" id="A0A7G1G876"/>
<gene>
    <name evidence="2" type="ORF">OSSY52_12540</name>
</gene>
<dbReference type="Pfam" id="PF22636">
    <property type="entry name" value="FlK"/>
    <property type="match status" value="1"/>
</dbReference>
<evidence type="ECO:0000313" key="2">
    <source>
        <dbReference type="EMBL" id="BBE31113.1"/>
    </source>
</evidence>
<dbReference type="Proteomes" id="UP000516361">
    <property type="component" value="Chromosome"/>
</dbReference>
<dbReference type="KEGG" id="ocy:OSSY52_12540"/>
<evidence type="ECO:0000313" key="3">
    <source>
        <dbReference type="Proteomes" id="UP000516361"/>
    </source>
</evidence>
<dbReference type="RefSeq" id="WP_190613450.1">
    <property type="nucleotide sequence ID" value="NZ_AP018712.1"/>
</dbReference>
<dbReference type="PANTHER" id="PTHR36934">
    <property type="entry name" value="BLR0278 PROTEIN"/>
    <property type="match status" value="1"/>
</dbReference>
<name>A0A7G1G876_9BACT</name>
<organism evidence="2 3">
    <name type="scientific">Tepiditoga spiralis</name>
    <dbReference type="NCBI Taxonomy" id="2108365"/>
    <lineage>
        <taxon>Bacteria</taxon>
        <taxon>Thermotogati</taxon>
        <taxon>Thermotogota</taxon>
        <taxon>Thermotogae</taxon>
        <taxon>Petrotogales</taxon>
        <taxon>Petrotogaceae</taxon>
        <taxon>Tepiditoga</taxon>
    </lineage>
</organism>
<evidence type="ECO:0000259" key="1">
    <source>
        <dbReference type="Pfam" id="PF22636"/>
    </source>
</evidence>
<proteinExistence type="predicted"/>
<dbReference type="Gene3D" id="3.10.129.10">
    <property type="entry name" value="Hotdog Thioesterase"/>
    <property type="match status" value="1"/>
</dbReference>
<dbReference type="EMBL" id="AP018712">
    <property type="protein sequence ID" value="BBE31113.1"/>
    <property type="molecule type" value="Genomic_DNA"/>
</dbReference>
<sequence>MEEILNSLKRKIGKEITFSFKVNDDSFLWSEDTKLLEYHALSTSALLEEVHRSGYLTLKEELSDGFTSVVFSTSLKHLKPTPYSFNVFIKLKIVNIKKNEVIFEGEAFDENEKIAEFKFSRIIISANYLKRKIHEKASKINGYQ</sequence>
<dbReference type="InterPro" id="IPR029069">
    <property type="entry name" value="HotDog_dom_sf"/>
</dbReference>
<dbReference type="InterPro" id="IPR025540">
    <property type="entry name" value="FlK"/>
</dbReference>
<dbReference type="PANTHER" id="PTHR36934:SF1">
    <property type="entry name" value="THIOESTERASE DOMAIN-CONTAINING PROTEIN"/>
    <property type="match status" value="1"/>
</dbReference>
<dbReference type="InParanoid" id="A0A7G1G876"/>
<protein>
    <recommendedName>
        <fullName evidence="1">Fluoroacetyl-CoA-specific thioesterase-like domain-containing protein</fullName>
    </recommendedName>
</protein>
<dbReference type="InterPro" id="IPR054485">
    <property type="entry name" value="FlK-like_dom"/>
</dbReference>
<keyword evidence="3" id="KW-1185">Reference proteome</keyword>
<feature type="domain" description="Fluoroacetyl-CoA-specific thioesterase-like" evidence="1">
    <location>
        <begin position="30"/>
        <end position="126"/>
    </location>
</feature>
<dbReference type="SUPFAM" id="SSF54637">
    <property type="entry name" value="Thioesterase/thiol ester dehydrase-isomerase"/>
    <property type="match status" value="1"/>
</dbReference>